<name>A0A2A6B7S2_PRIPA</name>
<evidence type="ECO:0000256" key="5">
    <source>
        <dbReference type="ARBA" id="ARBA00022792"/>
    </source>
</evidence>
<evidence type="ECO:0000256" key="7">
    <source>
        <dbReference type="ARBA" id="ARBA00022982"/>
    </source>
</evidence>
<protein>
    <recommendedName>
        <fullName evidence="2 10">NADH dehydrogenase [ubiquinone] iron-sulfur protein 4, mitochondrial</fullName>
    </recommendedName>
</protein>
<dbReference type="Gene3D" id="3.30.160.190">
    <property type="entry name" value="atu1810 like domain"/>
    <property type="match status" value="1"/>
</dbReference>
<keyword evidence="4 10" id="KW-0679">Respiratory chain</keyword>
<accession>A0A2A6B7S2</accession>
<dbReference type="PANTHER" id="PTHR12219">
    <property type="entry name" value="NADH-UBIQUINONE OXIDOREDUCTASE"/>
    <property type="match status" value="1"/>
</dbReference>
<dbReference type="InterPro" id="IPR038532">
    <property type="entry name" value="NDUFS4-like_sf"/>
</dbReference>
<sequence>MFRNLAPLAVRMTSSGYSKPVSSFRQYTTLNPISPATPTVEAAFAHNGALGGLPEEHPQVRIARIFKHDREVQGWTNGKTEPSRIVDESHHGALGGYAEEYPPSAHIARIYQQQGWNRTAWKIDLANEKSWENNLLGPSYGDTLLCNVSMHMKFKTKEDAIAFCEENNWTFEVEMLNKP</sequence>
<evidence type="ECO:0000256" key="1">
    <source>
        <dbReference type="ARBA" id="ARBA00005882"/>
    </source>
</evidence>
<evidence type="ECO:0000313" key="11">
    <source>
        <dbReference type="EnsemblMetazoa" id="PPA02851.1"/>
    </source>
</evidence>
<evidence type="ECO:0000256" key="9">
    <source>
        <dbReference type="ARBA" id="ARBA00023136"/>
    </source>
</evidence>
<keyword evidence="9 10" id="KW-0472">Membrane</keyword>
<evidence type="ECO:0000256" key="8">
    <source>
        <dbReference type="ARBA" id="ARBA00023128"/>
    </source>
</evidence>
<proteinExistence type="inferred from homology"/>
<evidence type="ECO:0000256" key="10">
    <source>
        <dbReference type="RuleBase" id="RU367010"/>
    </source>
</evidence>
<evidence type="ECO:0000256" key="2">
    <source>
        <dbReference type="ARBA" id="ARBA00015796"/>
    </source>
</evidence>
<evidence type="ECO:0000256" key="3">
    <source>
        <dbReference type="ARBA" id="ARBA00022448"/>
    </source>
</evidence>
<comment type="function">
    <text evidence="10">Accessory subunit of the mitochondrial membrane respiratory chain NADH dehydrogenase (Complex I), that is believed not to be involved in catalysis. Complex I functions in the transfer of electrons from NADH to the respiratory chain. The immediate electron acceptor for the enzyme is believed to be ubiquinone.</text>
</comment>
<comment type="subcellular location">
    <subcellularLocation>
        <location evidence="10">Mitochondrion inner membrane</location>
        <topology evidence="10">Peripheral membrane protein</topology>
        <orientation evidence="10">Matrix side</orientation>
    </subcellularLocation>
</comment>
<evidence type="ECO:0000256" key="4">
    <source>
        <dbReference type="ARBA" id="ARBA00022660"/>
    </source>
</evidence>
<dbReference type="InterPro" id="IPR006885">
    <property type="entry name" value="NADH_UbQ_FeS_4_mit-like"/>
</dbReference>
<keyword evidence="8 10" id="KW-0496">Mitochondrion</keyword>
<evidence type="ECO:0000256" key="6">
    <source>
        <dbReference type="ARBA" id="ARBA00022946"/>
    </source>
</evidence>
<keyword evidence="12" id="KW-1185">Reference proteome</keyword>
<dbReference type="FunFam" id="3.30.160.190:FF:000004">
    <property type="entry name" value="Predicted protein"/>
    <property type="match status" value="1"/>
</dbReference>
<reference evidence="11" key="2">
    <citation type="submission" date="2022-06" db="UniProtKB">
        <authorList>
            <consortium name="EnsemblMetazoa"/>
        </authorList>
    </citation>
    <scope>IDENTIFICATION</scope>
    <source>
        <strain evidence="11">PS312</strain>
    </source>
</reference>
<keyword evidence="3 10" id="KW-0813">Transport</keyword>
<gene>
    <name evidence="11" type="primary">WBGene00092405</name>
</gene>
<keyword evidence="7 10" id="KW-0249">Electron transport</keyword>
<dbReference type="Pfam" id="PF04800">
    <property type="entry name" value="NDUS4"/>
    <property type="match status" value="1"/>
</dbReference>
<dbReference type="GO" id="GO:0022900">
    <property type="term" value="P:electron transport chain"/>
    <property type="evidence" value="ECO:0007669"/>
    <property type="project" value="InterPro"/>
</dbReference>
<dbReference type="EnsemblMetazoa" id="PPA02851.1">
    <property type="protein sequence ID" value="PPA02851.1"/>
    <property type="gene ID" value="WBGene00092405"/>
</dbReference>
<dbReference type="GO" id="GO:0045271">
    <property type="term" value="C:respiratory chain complex I"/>
    <property type="evidence" value="ECO:0000318"/>
    <property type="project" value="GO_Central"/>
</dbReference>
<reference evidence="12" key="1">
    <citation type="journal article" date="2008" name="Nat. Genet.">
        <title>The Pristionchus pacificus genome provides a unique perspective on nematode lifestyle and parasitism.</title>
        <authorList>
            <person name="Dieterich C."/>
            <person name="Clifton S.W."/>
            <person name="Schuster L.N."/>
            <person name="Chinwalla A."/>
            <person name="Delehaunty K."/>
            <person name="Dinkelacker I."/>
            <person name="Fulton L."/>
            <person name="Fulton R."/>
            <person name="Godfrey J."/>
            <person name="Minx P."/>
            <person name="Mitreva M."/>
            <person name="Roeseler W."/>
            <person name="Tian H."/>
            <person name="Witte H."/>
            <person name="Yang S.P."/>
            <person name="Wilson R.K."/>
            <person name="Sommer R.J."/>
        </authorList>
    </citation>
    <scope>NUCLEOTIDE SEQUENCE [LARGE SCALE GENOMIC DNA]</scope>
    <source>
        <strain evidence="12">PS312</strain>
    </source>
</reference>
<evidence type="ECO:0000313" key="12">
    <source>
        <dbReference type="Proteomes" id="UP000005239"/>
    </source>
</evidence>
<dbReference type="PANTHER" id="PTHR12219:SF8">
    <property type="entry name" value="NADH DEHYDROGENASE [UBIQUINONE] IRON-SULFUR PROTEIN 4, MITOCHONDRIAL"/>
    <property type="match status" value="1"/>
</dbReference>
<dbReference type="GO" id="GO:0005743">
    <property type="term" value="C:mitochondrial inner membrane"/>
    <property type="evidence" value="ECO:0007669"/>
    <property type="project" value="UniProtKB-SubCell"/>
</dbReference>
<accession>A0A8R1Y662</accession>
<keyword evidence="6 10" id="KW-0809">Transit peptide</keyword>
<keyword evidence="5 10" id="KW-0999">Mitochondrion inner membrane</keyword>
<comment type="similarity">
    <text evidence="1 10">Belongs to the complex I NDUFS4 subunit family.</text>
</comment>
<dbReference type="AlphaFoldDB" id="A0A2A6B7S2"/>
<dbReference type="OrthoDB" id="3089at2759"/>
<dbReference type="Proteomes" id="UP000005239">
    <property type="component" value="Unassembled WGS sequence"/>
</dbReference>
<organism evidence="11 12">
    <name type="scientific">Pristionchus pacificus</name>
    <name type="common">Parasitic nematode worm</name>
    <dbReference type="NCBI Taxonomy" id="54126"/>
    <lineage>
        <taxon>Eukaryota</taxon>
        <taxon>Metazoa</taxon>
        <taxon>Ecdysozoa</taxon>
        <taxon>Nematoda</taxon>
        <taxon>Chromadorea</taxon>
        <taxon>Rhabditida</taxon>
        <taxon>Rhabditina</taxon>
        <taxon>Diplogasteromorpha</taxon>
        <taxon>Diplogasteroidea</taxon>
        <taxon>Neodiplogasteridae</taxon>
        <taxon>Pristionchus</taxon>
    </lineage>
</organism>